<reference evidence="1 2" key="1">
    <citation type="submission" date="2015-11" db="EMBL/GenBank/DDBJ databases">
        <title>Genome sequences of Lysobacter enzymogenes strain C3 and Lysobacter antibioticus ATCC 29479.</title>
        <authorList>
            <person name="Kobayashi D.Y."/>
        </authorList>
    </citation>
    <scope>NUCLEOTIDE SEQUENCE [LARGE SCALE GENOMIC DNA]</scope>
    <source>
        <strain evidence="1 2">C3</strain>
    </source>
</reference>
<dbReference type="EMBL" id="CP013140">
    <property type="protein sequence ID" value="ALN55890.1"/>
    <property type="molecule type" value="Genomic_DNA"/>
</dbReference>
<proteinExistence type="predicted"/>
<protein>
    <submittedName>
        <fullName evidence="1">Uncharacterized protein</fullName>
    </submittedName>
</protein>
<name>A0A0S2DBI2_LYSEN</name>
<organism evidence="1 2">
    <name type="scientific">Lysobacter enzymogenes</name>
    <dbReference type="NCBI Taxonomy" id="69"/>
    <lineage>
        <taxon>Bacteria</taxon>
        <taxon>Pseudomonadati</taxon>
        <taxon>Pseudomonadota</taxon>
        <taxon>Gammaproteobacteria</taxon>
        <taxon>Lysobacterales</taxon>
        <taxon>Lysobacteraceae</taxon>
        <taxon>Lysobacter</taxon>
    </lineage>
</organism>
<dbReference type="AlphaFoldDB" id="A0A0S2DBI2"/>
<dbReference type="PATRIC" id="fig|69.6.peg.526"/>
<evidence type="ECO:0000313" key="1">
    <source>
        <dbReference type="EMBL" id="ALN55890.1"/>
    </source>
</evidence>
<gene>
    <name evidence="1" type="ORF">GLE_0532</name>
</gene>
<sequence length="244" mass="26111">MHRLSSLALAGLLCAGPALPAVAAGGNDFCDGIVEVPLRTRSGNDYAGGRCQVDLLHDRPSPLDPAGGVRLHDLQWDTLRRPPATAATPVRLEVDVGPQNFVDGEALIEWTFESSKTGELRLLVLSLWRSDDSKDAGAGPTRVLAQLYAPGRPDWSLAGPSDDLGETQALAVADLSPKPSLSRFVLVFDGRQATVSVEGGGTHSFPMPHAGWTLVHLRNGVLARKPWQAGEGLILWWPVWLAAH</sequence>
<dbReference type="KEGG" id="lez:GLE_0532"/>
<evidence type="ECO:0000313" key="2">
    <source>
        <dbReference type="Proteomes" id="UP000061569"/>
    </source>
</evidence>
<accession>A0A0S2DBI2</accession>
<dbReference type="Proteomes" id="UP000061569">
    <property type="component" value="Chromosome"/>
</dbReference>